<dbReference type="EMBL" id="QWIP01000600">
    <property type="protein sequence ID" value="RMY59117.1"/>
    <property type="molecule type" value="Genomic_DNA"/>
</dbReference>
<dbReference type="Pfam" id="PF23046">
    <property type="entry name" value="tSH3-B_UBE2O"/>
    <property type="match status" value="1"/>
</dbReference>
<dbReference type="SUPFAM" id="SSF54495">
    <property type="entry name" value="UBC-like"/>
    <property type="match status" value="1"/>
</dbReference>
<dbReference type="OrthoDB" id="47801at2759"/>
<reference evidence="5 6" key="1">
    <citation type="journal article" date="2018" name="BMC Genomics">
        <title>Genomic evidence for intraspecific hybridization in a clonal and extremely halotolerant yeast.</title>
        <authorList>
            <person name="Gostincar C."/>
            <person name="Stajich J.E."/>
            <person name="Zupancic J."/>
            <person name="Zalar P."/>
            <person name="Gunde-Cimerman N."/>
        </authorList>
    </citation>
    <scope>NUCLEOTIDE SEQUENCE [LARGE SCALE GENOMIC DNA]</scope>
    <source>
        <strain evidence="5 6">EXF-2682</strain>
    </source>
</reference>
<evidence type="ECO:0000259" key="4">
    <source>
        <dbReference type="PROSITE" id="PS50127"/>
    </source>
</evidence>
<dbReference type="VEuPathDB" id="FungiDB:BTJ68_04490"/>
<dbReference type="PROSITE" id="PS50127">
    <property type="entry name" value="UBC_2"/>
    <property type="match status" value="1"/>
</dbReference>
<gene>
    <name evidence="5" type="ORF">D0863_12043</name>
</gene>
<proteinExistence type="predicted"/>
<evidence type="ECO:0000313" key="5">
    <source>
        <dbReference type="EMBL" id="RMY59117.1"/>
    </source>
</evidence>
<feature type="compositionally biased region" description="Acidic residues" evidence="3">
    <location>
        <begin position="630"/>
        <end position="645"/>
    </location>
</feature>
<dbReference type="Proteomes" id="UP000269276">
    <property type="component" value="Unassembled WGS sequence"/>
</dbReference>
<comment type="caution">
    <text evidence="5">The sequence shown here is derived from an EMBL/GenBank/DDBJ whole genome shotgun (WGS) entry which is preliminary data.</text>
</comment>
<evidence type="ECO:0000256" key="1">
    <source>
        <dbReference type="ARBA" id="ARBA00022679"/>
    </source>
</evidence>
<keyword evidence="1" id="KW-0808">Transferase</keyword>
<feature type="compositionally biased region" description="Polar residues" evidence="3">
    <location>
        <begin position="738"/>
        <end position="751"/>
    </location>
</feature>
<feature type="domain" description="UBC core" evidence="4">
    <location>
        <begin position="751"/>
        <end position="924"/>
    </location>
</feature>
<dbReference type="InterPro" id="IPR000608">
    <property type="entry name" value="UBC"/>
</dbReference>
<dbReference type="AlphaFoldDB" id="A0A3M7D546"/>
<dbReference type="InterPro" id="IPR016135">
    <property type="entry name" value="UBQ-conjugating_enzyme/RWD"/>
</dbReference>
<feature type="region of interest" description="Disordered" evidence="3">
    <location>
        <begin position="630"/>
        <end position="759"/>
    </location>
</feature>
<evidence type="ECO:0000313" key="6">
    <source>
        <dbReference type="Proteomes" id="UP000269276"/>
    </source>
</evidence>
<keyword evidence="2" id="KW-0833">Ubl conjugation pathway</keyword>
<evidence type="ECO:0000256" key="2">
    <source>
        <dbReference type="ARBA" id="ARBA00022786"/>
    </source>
</evidence>
<accession>A0A3M7D546</accession>
<dbReference type="Pfam" id="PF00179">
    <property type="entry name" value="UQ_con"/>
    <property type="match status" value="1"/>
</dbReference>
<protein>
    <recommendedName>
        <fullName evidence="4">UBC core domain-containing protein</fullName>
    </recommendedName>
</protein>
<sequence length="1021" mass="113540">MAPTFYTDDIVAKVDNGNHLGVVERTYNDITTHEPHPERTQPAPIKRDADIPYEQWNQFRRDGIPPRGTVFVRWETVNNASLIRESKLQLLDRSLLIGDIVRRSEQDATSGVVINTFTKCRLQGVHDVRYRDNYVIKGLVPPGNLEPGFEAAPALKPPVLVDIPAEELMAASRTADGASAEEDLVIYKDWIGRVLAVTEKIALLLSDGCVVEIDDERASQADGQLDVFEVGDVAMTKKGNLRTGKWIFGQYNANTPPVGTVVHTRPVLVEVQWLQRRIGAGVSDREPPSTLERDELESEAFQVYDRTRRPAGFHADVATSTISNSEIDIQLGSRVRFRDLAGACVKYDGSPSSQQHQDKNKLVRIPRQDTRGYDLNVFDVVRFETDVMVQWQDLSITREKSVDLVPDSSIDDEHAAWPGEIAHTLDVRPVEGMERIEQPGRVGVVQTVDSEERMARVRWADDAVVQYTTAEEDGEGAPRTLLTGAVGVARGEEAEVSLYDVEAPGAMNVRRGDIVLIARKTWTGTESAPAREGGEWLGEIVDTCLDGTLIVRLGAAETVMDVVVKREDVVVAIRSDGTDDVDGWGGLEEEEDAFGMPQRDAEQLEALFGDPYGIRNEWDYGMEVGDEVWDGSEMDESDDDDDQDGEERAIYEDENGQPMDLDEYENEDWESDDDEDVNDETMQDADKHQQTPPTSTSPTPSNPTQSTIDPTSQPTTEDDHEPPPQYLILSGPPPSTHHFAQTPSPSTTNPTHLKRTTKEHTILRKPSVLPNGIYIRTWETRLDLLRVLILGPTGTPYTHAPIQIDFHLPASFPTSPPQAFFHSWPTPSTLHGSGGVGRINPNLYEDGTICLSLLGTWESGKTERWNPATSTLLQVVVSLLGLVLVREPYFNEAGYEGLQGQEGSRRASGLYSERVFLRTRGFVVRALERVGREKKEEKEVVGEGPGSGLEGLEDVVRWVYWDPRGPGLLGEVIRDLEGVLRRSEQRGGEEVGREEEDGLTVVSKGVCIPLRRALERLRELM</sequence>
<dbReference type="PANTHER" id="PTHR46116:SF15">
    <property type="entry name" value="(E3-INDEPENDENT) E2 UBIQUITIN-CONJUGATING ENZYME"/>
    <property type="match status" value="1"/>
</dbReference>
<name>A0A3M7D546_HORWE</name>
<organism evidence="5 6">
    <name type="scientific">Hortaea werneckii</name>
    <name type="common">Black yeast</name>
    <name type="synonym">Cladosporium werneckii</name>
    <dbReference type="NCBI Taxonomy" id="91943"/>
    <lineage>
        <taxon>Eukaryota</taxon>
        <taxon>Fungi</taxon>
        <taxon>Dikarya</taxon>
        <taxon>Ascomycota</taxon>
        <taxon>Pezizomycotina</taxon>
        <taxon>Dothideomycetes</taxon>
        <taxon>Dothideomycetidae</taxon>
        <taxon>Mycosphaerellales</taxon>
        <taxon>Teratosphaeriaceae</taxon>
        <taxon>Hortaea</taxon>
    </lineage>
</organism>
<dbReference type="GO" id="GO:0061631">
    <property type="term" value="F:ubiquitin conjugating enzyme activity"/>
    <property type="evidence" value="ECO:0007669"/>
    <property type="project" value="TreeGrafter"/>
</dbReference>
<dbReference type="InterPro" id="IPR057735">
    <property type="entry name" value="UBE2O-like_tSH3-B"/>
</dbReference>
<feature type="compositionally biased region" description="Acidic residues" evidence="3">
    <location>
        <begin position="652"/>
        <end position="683"/>
    </location>
</feature>
<feature type="compositionally biased region" description="Low complexity" evidence="3">
    <location>
        <begin position="690"/>
        <end position="707"/>
    </location>
</feature>
<dbReference type="Gene3D" id="3.10.110.10">
    <property type="entry name" value="Ubiquitin Conjugating Enzyme"/>
    <property type="match status" value="1"/>
</dbReference>
<evidence type="ECO:0000256" key="3">
    <source>
        <dbReference type="SAM" id="MobiDB-lite"/>
    </source>
</evidence>
<dbReference type="SMART" id="SM00212">
    <property type="entry name" value="UBCc"/>
    <property type="match status" value="1"/>
</dbReference>
<dbReference type="PANTHER" id="PTHR46116">
    <property type="entry name" value="(E3-INDEPENDENT) E2 UBIQUITIN-CONJUGATING ENZYME"/>
    <property type="match status" value="1"/>
</dbReference>